<evidence type="ECO:0000259" key="6">
    <source>
        <dbReference type="PROSITE" id="PS50200"/>
    </source>
</evidence>
<evidence type="ECO:0000313" key="9">
    <source>
        <dbReference type="RefSeq" id="XP_024869869.1"/>
    </source>
</evidence>
<feature type="region of interest" description="Disordered" evidence="4">
    <location>
        <begin position="441"/>
        <end position="473"/>
    </location>
</feature>
<dbReference type="SUPFAM" id="SSF54236">
    <property type="entry name" value="Ubiquitin-like"/>
    <property type="match status" value="1"/>
</dbReference>
<evidence type="ECO:0000313" key="12">
    <source>
        <dbReference type="RefSeq" id="XP_024869872.1"/>
    </source>
</evidence>
<dbReference type="PROSITE" id="PS50200">
    <property type="entry name" value="RA"/>
    <property type="match status" value="1"/>
</dbReference>
<evidence type="ECO:0000313" key="11">
    <source>
        <dbReference type="RefSeq" id="XP_024869871.1"/>
    </source>
</evidence>
<evidence type="ECO:0000256" key="1">
    <source>
        <dbReference type="ARBA" id="ARBA00004496"/>
    </source>
</evidence>
<dbReference type="PROSITE" id="PS50003">
    <property type="entry name" value="PH_DOMAIN"/>
    <property type="match status" value="2"/>
</dbReference>
<dbReference type="SMART" id="SM00233">
    <property type="entry name" value="PH"/>
    <property type="match status" value="3"/>
</dbReference>
<dbReference type="RefSeq" id="XP_024869869.1">
    <property type="nucleotide sequence ID" value="XM_025014101.1"/>
</dbReference>
<dbReference type="CDD" id="cd17113">
    <property type="entry name" value="RA_ARAPs"/>
    <property type="match status" value="1"/>
</dbReference>
<feature type="region of interest" description="Disordered" evidence="4">
    <location>
        <begin position="206"/>
        <end position="235"/>
    </location>
</feature>
<organism evidence="8 9">
    <name type="scientific">Temnothorax curvispinosus</name>
    <dbReference type="NCBI Taxonomy" id="300111"/>
    <lineage>
        <taxon>Eukaryota</taxon>
        <taxon>Metazoa</taxon>
        <taxon>Ecdysozoa</taxon>
        <taxon>Arthropoda</taxon>
        <taxon>Hexapoda</taxon>
        <taxon>Insecta</taxon>
        <taxon>Pterygota</taxon>
        <taxon>Neoptera</taxon>
        <taxon>Endopterygota</taxon>
        <taxon>Hymenoptera</taxon>
        <taxon>Apocrita</taxon>
        <taxon>Aculeata</taxon>
        <taxon>Formicoidea</taxon>
        <taxon>Formicidae</taxon>
        <taxon>Myrmicinae</taxon>
        <taxon>Temnothorax</taxon>
    </lineage>
</organism>
<dbReference type="InterPro" id="IPR037858">
    <property type="entry name" value="RhoGAP_ARAP"/>
</dbReference>
<proteinExistence type="predicted"/>
<protein>
    <submittedName>
        <fullName evidence="9 10">Uncharacterized protein LOC112453370</fullName>
    </submittedName>
</protein>
<dbReference type="OrthoDB" id="29546at2759"/>
<feature type="compositionally biased region" description="Pro residues" evidence="4">
    <location>
        <begin position="219"/>
        <end position="231"/>
    </location>
</feature>
<dbReference type="Gene3D" id="3.10.20.90">
    <property type="entry name" value="Phosphatidylinositol 3-kinase Catalytic Subunit, Chain A, domain 1"/>
    <property type="match status" value="1"/>
</dbReference>
<evidence type="ECO:0000259" key="5">
    <source>
        <dbReference type="PROSITE" id="PS50003"/>
    </source>
</evidence>
<dbReference type="InterPro" id="IPR000159">
    <property type="entry name" value="RA_dom"/>
</dbReference>
<evidence type="ECO:0000313" key="10">
    <source>
        <dbReference type="RefSeq" id="XP_024869870.1"/>
    </source>
</evidence>
<dbReference type="Pfam" id="PF00788">
    <property type="entry name" value="RA"/>
    <property type="match status" value="1"/>
</dbReference>
<dbReference type="PANTHER" id="PTHR45899:SF2">
    <property type="entry name" value="RHO GTPASE ACTIVATING PROTEIN AT 15B, ISOFORM C"/>
    <property type="match status" value="1"/>
</dbReference>
<dbReference type="SUPFAM" id="SSF50729">
    <property type="entry name" value="PH domain-like"/>
    <property type="match status" value="3"/>
</dbReference>
<feature type="region of interest" description="Disordered" evidence="4">
    <location>
        <begin position="512"/>
        <end position="533"/>
    </location>
</feature>
<dbReference type="InterPro" id="IPR000198">
    <property type="entry name" value="RhoGAP_dom"/>
</dbReference>
<dbReference type="RefSeq" id="XP_024869870.1">
    <property type="nucleotide sequence ID" value="XM_025014102.1"/>
</dbReference>
<dbReference type="GO" id="GO:0005737">
    <property type="term" value="C:cytoplasm"/>
    <property type="evidence" value="ECO:0007669"/>
    <property type="project" value="UniProtKB-SubCell"/>
</dbReference>
<dbReference type="PANTHER" id="PTHR45899">
    <property type="entry name" value="RHO GTPASE ACTIVATING PROTEIN AT 15B, ISOFORM C"/>
    <property type="match status" value="1"/>
</dbReference>
<dbReference type="GO" id="GO:0005547">
    <property type="term" value="F:phosphatidylinositol-3,4,5-trisphosphate binding"/>
    <property type="evidence" value="ECO:0007669"/>
    <property type="project" value="InterPro"/>
</dbReference>
<dbReference type="InterPro" id="IPR008936">
    <property type="entry name" value="Rho_GTPase_activation_prot"/>
</dbReference>
<dbReference type="Proteomes" id="UP000504618">
    <property type="component" value="Unplaced"/>
</dbReference>
<keyword evidence="8" id="KW-1185">Reference proteome</keyword>
<evidence type="ECO:0000256" key="4">
    <source>
        <dbReference type="SAM" id="MobiDB-lite"/>
    </source>
</evidence>
<evidence type="ECO:0000256" key="2">
    <source>
        <dbReference type="ARBA" id="ARBA00022490"/>
    </source>
</evidence>
<dbReference type="CTD" id="32686"/>
<dbReference type="SUPFAM" id="SSF48350">
    <property type="entry name" value="GTPase activation domain, GAP"/>
    <property type="match status" value="1"/>
</dbReference>
<feature type="domain" description="Rho-GAP" evidence="7">
    <location>
        <begin position="853"/>
        <end position="1039"/>
    </location>
</feature>
<name>A0A6J1PJQ2_9HYME</name>
<dbReference type="RefSeq" id="XP_024869872.1">
    <property type="nucleotide sequence ID" value="XM_025014104.1"/>
</dbReference>
<dbReference type="SMART" id="SM00324">
    <property type="entry name" value="RhoGAP"/>
    <property type="match status" value="1"/>
</dbReference>
<evidence type="ECO:0000313" key="8">
    <source>
        <dbReference type="Proteomes" id="UP000504618"/>
    </source>
</evidence>
<evidence type="ECO:0000259" key="7">
    <source>
        <dbReference type="PROSITE" id="PS50238"/>
    </source>
</evidence>
<dbReference type="InterPro" id="IPR029071">
    <property type="entry name" value="Ubiquitin-like_domsf"/>
</dbReference>
<keyword evidence="2" id="KW-0963">Cytoplasm</keyword>
<dbReference type="Gene3D" id="1.10.555.10">
    <property type="entry name" value="Rho GTPase activation protein"/>
    <property type="match status" value="1"/>
</dbReference>
<reference evidence="9 10" key="1">
    <citation type="submission" date="2025-04" db="UniProtKB">
        <authorList>
            <consortium name="RefSeq"/>
        </authorList>
    </citation>
    <scope>IDENTIFICATION</scope>
    <source>
        <tissue evidence="9 10">Whole body</tissue>
    </source>
</reference>
<feature type="compositionally biased region" description="Polar residues" evidence="4">
    <location>
        <begin position="84"/>
        <end position="98"/>
    </location>
</feature>
<dbReference type="Pfam" id="PF00620">
    <property type="entry name" value="RhoGAP"/>
    <property type="match status" value="1"/>
</dbReference>
<feature type="domain" description="PH" evidence="5">
    <location>
        <begin position="630"/>
        <end position="735"/>
    </location>
</feature>
<sequence length="1298" mass="144603">MSQDQWVNIGTYHNFILLGRHYAVEESSSVMEVKPIPKPRSVVTESKPIPAPRRLLPTTTLPSTHSSSPTSESGQSEKSDDLKSTSSGDLKSASNDSTRGNHEFFRSLSTSSRQLKDEISEKMTVKGRAVISSTRNASIRLEKSVKNLLTRRLSSLNQDDVVVGQGGVQKKHKDPVEEDRCVSMPADNIFSSISFYSPLSGNLKSMKNEEDLSTGGRHSPPPPVYPPPPLPDESIYDELQSVTSGSSGRYDTLSSTVSDKIERDFPDFNVLGSTRNQTSDSDQSLNLSDVNVSLSHDKSEISAKRLSRSDSWTFYDATPGTRAENVDEVDRISSVEEESLEKSFEKKISPVDRTSCASFESQASIQNSLYENLSPPKVDCRQQPTAIPSDTRLQSSKSVLFEFDPFARTSEDENVYSNYENNDMMLLETLLATNDSADSTLEFRESAEEEQDDEDLAHPGINVTPPEPPKRFDSLPKNEYDVAEGVEQPDKVQASGKNPALLPKLAHLVTKKQPAVPPRKPSTKGPALPKPNAITTVTTTTTTLANNDEESVTSPSSGTPKLAEDHRKVSVIQKLKKLGQESTVHAIKPNVISFVKSGSKLLSRTREHIAESGSRSLRMERPKVNAPHNPVTHRGLVYRPGMGIERAKDLVPRATALLDRKLSFYADKSMSTLKEVVELETIYSIHLLQDVKTMDGETVHCIAISGAGRPSVHIFYAKGIAERRIWAQRILEATTPTFSTKYTAEFTRAGWAYLKEGVTGTWFPAWLLLQERTLIYTKSLESTFAVNFEHVDLRKARCIVLRDQEGPISGSGIVPVVVADAGGSGALHIATSGTHEATAWRHALYQAATNCGPALDQQQITQDNVPVILDKCVNFIYAHGMMTEGIYRRSGSSSAVVKLLEAFRRDAWATQITRNLYTEHDVATVLRRFLRDLPDPLFPSNIHDRLCLASESTSEENRVATYRKLLSTLSPITSATLRRILAHLHGLSQQSARNLMTVENLSAIWGPTLMHAGENSAEEWNRAEIKVIGDLIKLYPKLYQLSSADLAKEAKMLEVLEKHHVSNNGPRGAPSGDLKIWIYILSQNGECVNVTIGPQKTAFDVCRELAEKASLPSHELCLEEYTLSGALERPLHHSERVLETVARWGYWDSDDRKDNVLVLRKDRLYKDIVPLVKPPMTISGELKFADTRTKNLKSYLFEFSQAKLCCYKDKVCSVKLHEWKIEDIIWYLGHEPKRNPQMGWSITFITKNKKPTRCKDSPYFGNVLAGTSKDEQYRWLAAMLFGEYQLNLRASAVNLMDP</sequence>
<dbReference type="InterPro" id="IPR052227">
    <property type="entry name" value="Arf-Rho-GAP_ANK-PH_domain"/>
</dbReference>
<dbReference type="GO" id="GO:0007165">
    <property type="term" value="P:signal transduction"/>
    <property type="evidence" value="ECO:0007669"/>
    <property type="project" value="InterPro"/>
</dbReference>
<dbReference type="GO" id="GO:0005096">
    <property type="term" value="F:GTPase activator activity"/>
    <property type="evidence" value="ECO:0007669"/>
    <property type="project" value="InterPro"/>
</dbReference>
<comment type="subcellular location">
    <subcellularLocation>
        <location evidence="1">Cytoplasm</location>
    </subcellularLocation>
</comment>
<dbReference type="InterPro" id="IPR001849">
    <property type="entry name" value="PH_domain"/>
</dbReference>
<evidence type="ECO:0000256" key="3">
    <source>
        <dbReference type="ARBA" id="ARBA00022737"/>
    </source>
</evidence>
<feature type="region of interest" description="Disordered" evidence="4">
    <location>
        <begin position="30"/>
        <end position="111"/>
    </location>
</feature>
<feature type="domain" description="PH" evidence="5">
    <location>
        <begin position="745"/>
        <end position="849"/>
    </location>
</feature>
<gene>
    <name evidence="9 10 11 12" type="primary">LOC112453370</name>
</gene>
<accession>A0A6J1PJQ2</accession>
<feature type="compositionally biased region" description="Low complexity" evidence="4">
    <location>
        <begin position="55"/>
        <end position="71"/>
    </location>
</feature>
<dbReference type="CDD" id="cd04385">
    <property type="entry name" value="RhoGAP_ARAP"/>
    <property type="match status" value="1"/>
</dbReference>
<dbReference type="PROSITE" id="PS50238">
    <property type="entry name" value="RHOGAP"/>
    <property type="match status" value="1"/>
</dbReference>
<feature type="domain" description="Ras-associating" evidence="6">
    <location>
        <begin position="1070"/>
        <end position="1164"/>
    </location>
</feature>
<dbReference type="RefSeq" id="XP_024869871.1">
    <property type="nucleotide sequence ID" value="XM_025014103.1"/>
</dbReference>
<dbReference type="GeneID" id="112453370"/>
<keyword evidence="3" id="KW-0677">Repeat</keyword>